<sequence length="130" mass="15439">MFLQIFHSKEDVVLALHSEDKCLDFRVVEKVRIGERFLESLENLYSSHDIWVDRIYFRNSYSSWNASRLVVVCLKVLMSFGKFKVYLKEEELDVDDIDKEIGSFNREEFKLLEDSEDLSPLYKKCSNINI</sequence>
<dbReference type="Proteomes" id="UP000008637">
    <property type="component" value="Chromosome"/>
</dbReference>
<keyword evidence="2" id="KW-1185">Reference proteome</keyword>
<reference evidence="1 2" key="1">
    <citation type="journal article" date="2011" name="J. Bacteriol.">
        <title>Complete genome sequence of Mycoplasma haemofelis, a hemotropic mycoplasma.</title>
        <authorList>
            <person name="Barker E.N."/>
            <person name="Helps C.R."/>
            <person name="Peters I.R."/>
            <person name="Darby A.C."/>
            <person name="Radford A.D."/>
            <person name="Tasker S."/>
        </authorList>
    </citation>
    <scope>NUCLEOTIDE SEQUENCE [LARGE SCALE GENOMIC DNA]</scope>
    <source>
        <strain evidence="1 2">Langford 1</strain>
    </source>
</reference>
<name>E8ZK41_MYCHL</name>
<proteinExistence type="predicted"/>
<accession>E8ZK41</accession>
<dbReference type="AlphaFoldDB" id="E8ZK41"/>
<organism evidence="1 2">
    <name type="scientific">Mycoplasma haemofelis (strain Langford 1)</name>
    <name type="common">Haemobartonella felis</name>
    <dbReference type="NCBI Taxonomy" id="941640"/>
    <lineage>
        <taxon>Bacteria</taxon>
        <taxon>Bacillati</taxon>
        <taxon>Mycoplasmatota</taxon>
        <taxon>Mollicutes</taxon>
        <taxon>Mycoplasmataceae</taxon>
        <taxon>Mycoplasma</taxon>
    </lineage>
</organism>
<dbReference type="HOGENOM" id="CLU_1935707_0_0_14"/>
<evidence type="ECO:0000313" key="2">
    <source>
        <dbReference type="Proteomes" id="UP000008637"/>
    </source>
</evidence>
<dbReference type="EMBL" id="FR773153">
    <property type="protein sequence ID" value="CBY93512.1"/>
    <property type="molecule type" value="Genomic_DNA"/>
</dbReference>
<dbReference type="KEGG" id="mha:HF1_15040"/>
<protein>
    <submittedName>
        <fullName evidence="1">Uncharacterized protein</fullName>
    </submittedName>
</protein>
<gene>
    <name evidence="1" type="ORF">HF1_15040</name>
</gene>
<evidence type="ECO:0000313" key="1">
    <source>
        <dbReference type="EMBL" id="CBY93512.1"/>
    </source>
</evidence>
<dbReference type="OrthoDB" id="398480at2"/>